<proteinExistence type="predicted"/>
<gene>
    <name evidence="2" type="ORF">SSDG_00017</name>
</gene>
<dbReference type="Proteomes" id="UP000002805">
    <property type="component" value="Chromosome"/>
</dbReference>
<evidence type="ECO:0000313" key="3">
    <source>
        <dbReference type="Proteomes" id="UP000002805"/>
    </source>
</evidence>
<feature type="region of interest" description="Disordered" evidence="1">
    <location>
        <begin position="1"/>
        <end position="72"/>
    </location>
</feature>
<dbReference type="HOGENOM" id="CLU_520654_0_0_11"/>
<dbReference type="eggNOG" id="ENOG50317Q5">
    <property type="taxonomic scope" value="Bacteria"/>
</dbReference>
<reference evidence="3" key="2">
    <citation type="submission" date="2009-10" db="EMBL/GenBank/DDBJ databases">
        <title>The genome sequence of Streptomyces pristinaespiralis strain ATCC 25486.</title>
        <authorList>
            <consortium name="The Broad Institute Genome Sequencing Platform"/>
            <consortium name="Broad Institute Microbial Sequencing Center"/>
            <person name="Fischbach M."/>
            <person name="Godfrey P."/>
            <person name="Ward D."/>
            <person name="Young S."/>
            <person name="Zeng Q."/>
            <person name="Koehrsen M."/>
            <person name="Alvarado L."/>
            <person name="Berlin A.M."/>
            <person name="Bochicchio J."/>
            <person name="Borenstein D."/>
            <person name="Chapman S.B."/>
            <person name="Chen Z."/>
            <person name="Engels R."/>
            <person name="Freedman E."/>
            <person name="Gellesch M."/>
            <person name="Goldberg J."/>
            <person name="Griggs A."/>
            <person name="Gujja S."/>
            <person name="Heilman E.R."/>
            <person name="Heiman D.I."/>
            <person name="Hepburn T.A."/>
            <person name="Howarth C."/>
            <person name="Jen D."/>
            <person name="Larson L."/>
            <person name="Lewis B."/>
            <person name="Mehta T."/>
            <person name="Park D."/>
            <person name="Pearson M."/>
            <person name="Richards J."/>
            <person name="Roberts A."/>
            <person name="Saif S."/>
            <person name="Shea T.D."/>
            <person name="Shenoy N."/>
            <person name="Sisk P."/>
            <person name="Stolte C."/>
            <person name="Sykes S.N."/>
            <person name="Thomson T."/>
            <person name="Walk T."/>
            <person name="White J."/>
            <person name="Yandava C."/>
            <person name="Straight P."/>
            <person name="Clardy J."/>
            <person name="Hung D."/>
            <person name="Kolter R."/>
            <person name="Mekalanos J."/>
            <person name="Walker S."/>
            <person name="Walsh C.T."/>
            <person name="Wieland-Brown L.C."/>
            <person name="Haas B."/>
            <person name="Nusbaum C."/>
            <person name="Birren B."/>
        </authorList>
    </citation>
    <scope>NUCLEOTIDE SEQUENCE [LARGE SCALE GENOMIC DNA]</scope>
    <source>
        <strain evidence="3">ATCC 25486 / DSM 40338 / CBS 914.69 / JCM 4507 / NBRC 13074 / NRRL 2958 / 5647</strain>
    </source>
</reference>
<sequence length="523" mass="55382">MPRSPAARAFTTSWQGPTSRAGSSAGSPPVMSIAQVTSRPSAKSRSPAISFSSSGSSLATRRDSRARTRRRLPLGQRVGAEVLRCEAAGDAAVTARERVVVDTGVGLPGTGSARRSRAPRFRCLRRRARSAASMRWQSTVLDPTQCRSAWVTVARCLLDSASCAAGGVEPDWTPAGVRCHRTRRGSGRNLGAGWHPDHPPGGSRAPDRPGRATTCGRPGAGRGPIFGVSPDTQRIGSSTVHHTIRRGDGGRVKESYEVYRDAVRDVWRDWWTAWPLSQSVHLGDVFHLSDSRVRPAGALSDRGVTFASRGGTPHNDYLYATQGSAAVRFKTAGVAMDGVTALAVADLGALVTFEKDDSALIVYRGLVENGVTDERAIAAALVRLTWETWDDSLLAVTHVIAAESGTVLTAAGTSASAELRLQAGAGQAQLGLADVAGRVSVARAKGLGLHWTSDQGCTPFFRVVGLRKGWFGKVKQDYGPRQPGRGAGPVPVPPALVDEAHEDPRSVIEVLGADDQPFGITDQ</sequence>
<feature type="region of interest" description="Disordered" evidence="1">
    <location>
        <begin position="183"/>
        <end position="236"/>
    </location>
</feature>
<feature type="compositionally biased region" description="Polar residues" evidence="1">
    <location>
        <begin position="10"/>
        <end position="26"/>
    </location>
</feature>
<protein>
    <submittedName>
        <fullName evidence="2">Uncharacterized protein</fullName>
    </submittedName>
</protein>
<evidence type="ECO:0000313" key="2">
    <source>
        <dbReference type="EMBL" id="EDY61702.1"/>
    </source>
</evidence>
<feature type="region of interest" description="Disordered" evidence="1">
    <location>
        <begin position="477"/>
        <end position="501"/>
    </location>
</feature>
<dbReference type="EMBL" id="CM000950">
    <property type="protein sequence ID" value="EDY61702.1"/>
    <property type="molecule type" value="Genomic_DNA"/>
</dbReference>
<keyword evidence="3" id="KW-1185">Reference proteome</keyword>
<dbReference type="AlphaFoldDB" id="B5H4E1"/>
<organism evidence="2 3">
    <name type="scientific">Streptomyces pristinaespiralis (strain ATCC 25486 / DSM 40338 / CBS 914.69 / JCM 4507 / KCC S-0507 / NBRC 13074 / NRRL 2958 / 5647)</name>
    <dbReference type="NCBI Taxonomy" id="457429"/>
    <lineage>
        <taxon>Bacteria</taxon>
        <taxon>Bacillati</taxon>
        <taxon>Actinomycetota</taxon>
        <taxon>Actinomycetes</taxon>
        <taxon>Kitasatosporales</taxon>
        <taxon>Streptomycetaceae</taxon>
        <taxon>Streptomyces</taxon>
    </lineage>
</organism>
<evidence type="ECO:0000256" key="1">
    <source>
        <dbReference type="SAM" id="MobiDB-lite"/>
    </source>
</evidence>
<feature type="compositionally biased region" description="Low complexity" evidence="1">
    <location>
        <begin position="41"/>
        <end position="59"/>
    </location>
</feature>
<accession>B5H4E1</accession>
<name>B5H4E1_STRE2</name>
<reference evidence="3" key="1">
    <citation type="submission" date="2008-02" db="EMBL/GenBank/DDBJ databases">
        <authorList>
            <consortium name="The Broad Institute Genome Sequencing Platform"/>
            <person name="Fischbach M."/>
            <person name="Ward D."/>
            <person name="Young S."/>
            <person name="Jaffe D."/>
            <person name="Gnerre S."/>
            <person name="Berlin A."/>
            <person name="Heiman D."/>
            <person name="Hepburn T."/>
            <person name="Sykes S."/>
            <person name="Alvarado L."/>
            <person name="Kodira C.D."/>
            <person name="Straight P."/>
            <person name="Clardy J."/>
            <person name="Hung D."/>
            <person name="Kolter R."/>
            <person name="Mekalanos J."/>
            <person name="Walker S."/>
            <person name="Walsh C.T."/>
            <person name="Lander E."/>
            <person name="Galagan J."/>
            <person name="Nusbaum C."/>
            <person name="Birren B."/>
        </authorList>
    </citation>
    <scope>NUCLEOTIDE SEQUENCE [LARGE SCALE GENOMIC DNA]</scope>
    <source>
        <strain evidence="3">ATCC 25486 / DSM 40338 / CBS 914.69 / JCM 4507 / NBRC 13074 / NRRL 2958 / 5647</strain>
    </source>
</reference>